<sequence length="198" mass="22061">MTPDEMLAHLKDRAPRQKATLDAVFAVCQEQIERGVADFSFSTIARMGAGRGVPKVQSIRNKTGDNYRMLIKCFEGSAGARKRIPKAKSADAWVDEIEDARLRLMANITLSKLKEAERLNRELIPPGMEIRIDDRGGSHFQSSLTPVERRALEHLISEEFFTAWRLKPGGKGTVVDEQGKVVFKPGTLDALTKILNSL</sequence>
<dbReference type="InterPro" id="IPR048061">
    <property type="entry name" value="GmtX-like"/>
</dbReference>
<dbReference type="EMBL" id="QLIN01000002">
    <property type="protein sequence ID" value="RAI71903.1"/>
    <property type="molecule type" value="Genomic_DNA"/>
</dbReference>
<accession>A0A327NAY6</accession>
<proteinExistence type="predicted"/>
<gene>
    <name evidence="1" type="ORF">DOZ80_08705</name>
</gene>
<reference evidence="1 2" key="1">
    <citation type="submission" date="2018-06" db="EMBL/GenBank/DDBJ databases">
        <authorList>
            <person name="Zhirakovskaya E."/>
        </authorList>
    </citation>
    <scope>NUCLEOTIDE SEQUENCE [LARGE SCALE GENOMIC DNA]</scope>
    <source>
        <strain evidence="1 2">LY3</strain>
    </source>
</reference>
<protein>
    <submittedName>
        <fullName evidence="1">Uncharacterized protein</fullName>
    </submittedName>
</protein>
<organism evidence="1 2">
    <name type="scientific">Pseudomonas fluorescens</name>
    <dbReference type="NCBI Taxonomy" id="294"/>
    <lineage>
        <taxon>Bacteria</taxon>
        <taxon>Pseudomonadati</taxon>
        <taxon>Pseudomonadota</taxon>
        <taxon>Gammaproteobacteria</taxon>
        <taxon>Pseudomonadales</taxon>
        <taxon>Pseudomonadaceae</taxon>
        <taxon>Pseudomonas</taxon>
    </lineage>
</organism>
<name>A0A327NAY6_PSEFL</name>
<evidence type="ECO:0000313" key="1">
    <source>
        <dbReference type="EMBL" id="RAI71903.1"/>
    </source>
</evidence>
<dbReference type="RefSeq" id="WP_111281894.1">
    <property type="nucleotide sequence ID" value="NZ_QLIN01000002.1"/>
</dbReference>
<dbReference type="Proteomes" id="UP000249493">
    <property type="component" value="Unassembled WGS sequence"/>
</dbReference>
<dbReference type="NCBIfam" id="NF040692">
    <property type="entry name" value="recomb_assoc"/>
    <property type="match status" value="1"/>
</dbReference>
<comment type="caution">
    <text evidence="1">The sequence shown here is derived from an EMBL/GenBank/DDBJ whole genome shotgun (WGS) entry which is preliminary data.</text>
</comment>
<evidence type="ECO:0000313" key="2">
    <source>
        <dbReference type="Proteomes" id="UP000249493"/>
    </source>
</evidence>
<dbReference type="AlphaFoldDB" id="A0A327NAY6"/>